<sequence>MDETRPGTSGDGGAEHTGAGPAAPRRIGRLDDPARMRALAHPTRLRILGLLRTAGPHTVAMLGDQIDEAPGTISYHCTRLARVGMIEPAPEAGSDRRERWWRASHESSSWDLGEALDDPERMLAATALNRTIAAVYAERWETFVERAATFDPAWVSSSTSTDTVLRLTPTELASLGAELQDVVDRWRAVSTEHGSGDGSEQVFVLNQAYRWPGA</sequence>
<dbReference type="EMBL" id="CP076544">
    <property type="protein sequence ID" value="QWS33355.1"/>
    <property type="molecule type" value="Genomic_DNA"/>
</dbReference>
<evidence type="ECO:0000313" key="1">
    <source>
        <dbReference type="EMBL" id="QWS33355.1"/>
    </source>
</evidence>
<proteinExistence type="predicted"/>
<gene>
    <name evidence="1" type="ORF">KM842_14115</name>
</gene>
<name>A0ACD1E388_9MICO</name>
<protein>
    <submittedName>
        <fullName evidence="1">Helix-turn-helix domain-containing protein</fullName>
    </submittedName>
</protein>
<keyword evidence="2" id="KW-1185">Reference proteome</keyword>
<evidence type="ECO:0000313" key="2">
    <source>
        <dbReference type="Proteomes" id="UP000681794"/>
    </source>
</evidence>
<organism evidence="1 2">
    <name type="scientific">Curtobacterium aetherium</name>
    <dbReference type="NCBI Taxonomy" id="2841594"/>
    <lineage>
        <taxon>Bacteria</taxon>
        <taxon>Bacillati</taxon>
        <taxon>Actinomycetota</taxon>
        <taxon>Actinomycetes</taxon>
        <taxon>Micrococcales</taxon>
        <taxon>Microbacteriaceae</taxon>
        <taxon>Curtobacterium</taxon>
    </lineage>
</organism>
<dbReference type="Proteomes" id="UP000681794">
    <property type="component" value="Chromosome"/>
</dbReference>
<accession>A0ACD1E388</accession>
<reference evidence="1" key="1">
    <citation type="submission" date="2021-06" db="EMBL/GenBank/DDBJ databases">
        <authorList>
            <person name="Ellington A.J."/>
            <person name="Bryan N.C."/>
            <person name="Christner B.C."/>
            <person name="Reisch C.R."/>
        </authorList>
    </citation>
    <scope>NUCLEOTIDE SEQUENCE</scope>
    <source>
        <strain evidence="1">L6-1</strain>
    </source>
</reference>